<gene>
    <name evidence="1" type="ORF">K05K4_52370</name>
</gene>
<evidence type="ECO:0000313" key="1">
    <source>
        <dbReference type="EMBL" id="ARP21939.1"/>
    </source>
</evidence>
<name>A0A1W6UG03_VIBAL</name>
<organism evidence="1">
    <name type="scientific">Vibrio alginolyticus</name>
    <dbReference type="NCBI Taxonomy" id="663"/>
    <lineage>
        <taxon>Bacteria</taxon>
        <taxon>Pseudomonadati</taxon>
        <taxon>Pseudomonadota</taxon>
        <taxon>Gammaproteobacteria</taxon>
        <taxon>Vibrionales</taxon>
        <taxon>Vibrionaceae</taxon>
        <taxon>Vibrio</taxon>
    </lineage>
</organism>
<dbReference type="AlphaFoldDB" id="A0A1W6UG03"/>
<sequence length="109" mass="12886">MEKLPLNDTRCPSMQIKLRSGLRIFLEQSDATELLIISIDPMFLSNLRAYIAREDMLEIAEYQKVEINKLLVMWESESYEWEEEAIYNIDEGYIALIKKHERGCRQSNL</sequence>
<dbReference type="RefSeq" id="WP_086048354.1">
    <property type="nucleotide sequence ID" value="NZ_CP017893.1"/>
</dbReference>
<keyword evidence="1" id="KW-0614">Plasmid</keyword>
<reference evidence="1" key="1">
    <citation type="submission" date="2016-10" db="EMBL/GenBank/DDBJ databases">
        <title>The High Quality Genome of Vibrio alginolyticus K01M1.</title>
        <authorList>
            <person name="Wendling C."/>
            <person name="Chibani C.M."/>
            <person name="Hertel R."/>
            <person name="Sproer C."/>
            <person name="Bunk B."/>
            <person name="Overmann J."/>
            <person name="Roth O."/>
            <person name="Liesegang H."/>
        </authorList>
    </citation>
    <scope>NUCLEOTIDE SEQUENCE</scope>
    <source>
        <strain evidence="1">K05K4</strain>
        <plasmid evidence="1">pL289</plasmid>
    </source>
</reference>
<geneLocation type="plasmid" evidence="1">
    <name>pL289</name>
</geneLocation>
<dbReference type="EMBL" id="CP017904">
    <property type="protein sequence ID" value="ARP21939.1"/>
    <property type="molecule type" value="Genomic_DNA"/>
</dbReference>
<protein>
    <submittedName>
        <fullName evidence="1">Uncharacterized protein</fullName>
    </submittedName>
</protein>
<accession>A0A1W6UG03</accession>
<proteinExistence type="predicted"/>